<proteinExistence type="predicted"/>
<evidence type="ECO:0000313" key="7">
    <source>
        <dbReference type="EMBL" id="PFG41004.1"/>
    </source>
</evidence>
<dbReference type="EMBL" id="PDJI01000004">
    <property type="protein sequence ID" value="PFG41004.1"/>
    <property type="molecule type" value="Genomic_DNA"/>
</dbReference>
<accession>A0A2A9EPV8</accession>
<gene>
    <name evidence="7" type="ORF">ATJ97_3549</name>
</gene>
<evidence type="ECO:0000256" key="2">
    <source>
        <dbReference type="ARBA" id="ARBA00023125"/>
    </source>
</evidence>
<evidence type="ECO:0000256" key="5">
    <source>
        <dbReference type="SAM" id="MobiDB-lite"/>
    </source>
</evidence>
<name>A0A2A9EPV8_9MICO</name>
<keyword evidence="1" id="KW-0805">Transcription regulation</keyword>
<sequence>MIRHMRDDGGAADGTSARPLRRDAEENRGRIVRAARELFAAQGLGVGFNDIARHAGVGVGTVYRRFPDKATLVRDALQDEVARLLEVADEALGGAPAWDGLMLLVEHVADLLAANLGLRDVALGPGQLWSEFDEVADRVRHHFEELLRRAQAEGSARADVTPQDLTMVYFMVTELALHASETNSRAYRRYLTVFMDGLRATSSATPLPEPLDEADADQIAGRWTSSS</sequence>
<keyword evidence="3" id="KW-0804">Transcription</keyword>
<keyword evidence="8" id="KW-1185">Reference proteome</keyword>
<evidence type="ECO:0000259" key="6">
    <source>
        <dbReference type="PROSITE" id="PS50977"/>
    </source>
</evidence>
<organism evidence="7 8">
    <name type="scientific">Georgenia soli</name>
    <dbReference type="NCBI Taxonomy" id="638953"/>
    <lineage>
        <taxon>Bacteria</taxon>
        <taxon>Bacillati</taxon>
        <taxon>Actinomycetota</taxon>
        <taxon>Actinomycetes</taxon>
        <taxon>Micrococcales</taxon>
        <taxon>Bogoriellaceae</taxon>
        <taxon>Georgenia</taxon>
    </lineage>
</organism>
<evidence type="ECO:0000256" key="1">
    <source>
        <dbReference type="ARBA" id="ARBA00023015"/>
    </source>
</evidence>
<reference evidence="7 8" key="1">
    <citation type="submission" date="2017-10" db="EMBL/GenBank/DDBJ databases">
        <title>Sequencing the genomes of 1000 actinobacteria strains.</title>
        <authorList>
            <person name="Klenk H.-P."/>
        </authorList>
    </citation>
    <scope>NUCLEOTIDE SEQUENCE [LARGE SCALE GENOMIC DNA]</scope>
    <source>
        <strain evidence="7 8">DSM 21838</strain>
    </source>
</reference>
<dbReference type="AlphaFoldDB" id="A0A2A9EPV8"/>
<dbReference type="InterPro" id="IPR009057">
    <property type="entry name" value="Homeodomain-like_sf"/>
</dbReference>
<dbReference type="PANTHER" id="PTHR30055:SF234">
    <property type="entry name" value="HTH-TYPE TRANSCRIPTIONAL REGULATOR BETI"/>
    <property type="match status" value="1"/>
</dbReference>
<dbReference type="PROSITE" id="PS50977">
    <property type="entry name" value="HTH_TETR_2"/>
    <property type="match status" value="1"/>
</dbReference>
<dbReference type="SUPFAM" id="SSF46689">
    <property type="entry name" value="Homeodomain-like"/>
    <property type="match status" value="1"/>
</dbReference>
<feature type="region of interest" description="Disordered" evidence="5">
    <location>
        <begin position="1"/>
        <end position="23"/>
    </location>
</feature>
<dbReference type="PANTHER" id="PTHR30055">
    <property type="entry name" value="HTH-TYPE TRANSCRIPTIONAL REGULATOR RUTR"/>
    <property type="match status" value="1"/>
</dbReference>
<feature type="region of interest" description="Disordered" evidence="5">
    <location>
        <begin position="204"/>
        <end position="227"/>
    </location>
</feature>
<evidence type="ECO:0000313" key="8">
    <source>
        <dbReference type="Proteomes" id="UP000222106"/>
    </source>
</evidence>
<dbReference type="Gene3D" id="1.10.357.10">
    <property type="entry name" value="Tetracycline Repressor, domain 2"/>
    <property type="match status" value="1"/>
</dbReference>
<dbReference type="Pfam" id="PF21597">
    <property type="entry name" value="TetR_C_43"/>
    <property type="match status" value="1"/>
</dbReference>
<evidence type="ECO:0000256" key="3">
    <source>
        <dbReference type="ARBA" id="ARBA00023163"/>
    </source>
</evidence>
<dbReference type="SUPFAM" id="SSF48498">
    <property type="entry name" value="Tetracyclin repressor-like, C-terminal domain"/>
    <property type="match status" value="1"/>
</dbReference>
<dbReference type="OrthoDB" id="3192968at2"/>
<protein>
    <submittedName>
        <fullName evidence="7">TetR family transcriptional regulator</fullName>
    </submittedName>
</protein>
<feature type="DNA-binding region" description="H-T-H motif" evidence="4">
    <location>
        <begin position="47"/>
        <end position="66"/>
    </location>
</feature>
<dbReference type="Proteomes" id="UP000222106">
    <property type="component" value="Unassembled WGS sequence"/>
</dbReference>
<keyword evidence="2 4" id="KW-0238">DNA-binding</keyword>
<dbReference type="GO" id="GO:0000976">
    <property type="term" value="F:transcription cis-regulatory region binding"/>
    <property type="evidence" value="ECO:0007669"/>
    <property type="project" value="TreeGrafter"/>
</dbReference>
<dbReference type="InterPro" id="IPR036271">
    <property type="entry name" value="Tet_transcr_reg_TetR-rel_C_sf"/>
</dbReference>
<dbReference type="InterPro" id="IPR049445">
    <property type="entry name" value="TetR_SbtR-like_C"/>
</dbReference>
<dbReference type="GO" id="GO:0003700">
    <property type="term" value="F:DNA-binding transcription factor activity"/>
    <property type="evidence" value="ECO:0007669"/>
    <property type="project" value="TreeGrafter"/>
</dbReference>
<dbReference type="InterPro" id="IPR001647">
    <property type="entry name" value="HTH_TetR"/>
</dbReference>
<evidence type="ECO:0000256" key="4">
    <source>
        <dbReference type="PROSITE-ProRule" id="PRU00335"/>
    </source>
</evidence>
<feature type="domain" description="HTH tetR-type" evidence="6">
    <location>
        <begin position="25"/>
        <end position="84"/>
    </location>
</feature>
<comment type="caution">
    <text evidence="7">The sequence shown here is derived from an EMBL/GenBank/DDBJ whole genome shotgun (WGS) entry which is preliminary data.</text>
</comment>
<dbReference type="PRINTS" id="PR00455">
    <property type="entry name" value="HTHTETR"/>
</dbReference>
<dbReference type="Pfam" id="PF00440">
    <property type="entry name" value="TetR_N"/>
    <property type="match status" value="1"/>
</dbReference>
<dbReference type="InterPro" id="IPR050109">
    <property type="entry name" value="HTH-type_TetR-like_transc_reg"/>
</dbReference>